<reference evidence="1 2" key="1">
    <citation type="submission" date="2020-07" db="EMBL/GenBank/DDBJ databases">
        <title>Taxonomic proposal: Crassvirales, a new order of highly abundant and diverse bacterial viruses.</title>
        <authorList>
            <person name="Shkoporov A.N."/>
            <person name="Stockdale S.R."/>
            <person name="Guerin E."/>
            <person name="Ross R.P."/>
            <person name="Hill C."/>
        </authorList>
    </citation>
    <scope>NUCLEOTIDE SEQUENCE [LARGE SCALE GENOMIC DNA]</scope>
</reference>
<sequence length="45" mass="5355">MKKQMIISIDATQGAEKFWADIYEAHEAIMKAKKPSLWQRIKSWF</sequence>
<protein>
    <submittedName>
        <fullName evidence="1">Uncharacterized protein</fullName>
    </submittedName>
</protein>
<evidence type="ECO:0000313" key="2">
    <source>
        <dbReference type="Proteomes" id="UP000593985"/>
    </source>
</evidence>
<keyword evidence="2" id="KW-1185">Reference proteome</keyword>
<dbReference type="EMBL" id="MT774398">
    <property type="protein sequence ID" value="QOR56931.1"/>
    <property type="molecule type" value="Genomic_DNA"/>
</dbReference>
<accession>A0A7M1RSN2</accession>
<evidence type="ECO:0000313" key="1">
    <source>
        <dbReference type="EMBL" id="QOR56931.1"/>
    </source>
</evidence>
<organism evidence="1 2">
    <name type="scientific">uncultured phage cr60_1</name>
    <dbReference type="NCBI Taxonomy" id="2772082"/>
    <lineage>
        <taxon>Viruses</taxon>
        <taxon>Duplodnaviria</taxon>
        <taxon>Heunggongvirae</taxon>
        <taxon>Uroviricota</taxon>
        <taxon>Caudoviricetes</taxon>
        <taxon>Crassvirales</taxon>
        <taxon>Suoliviridae</taxon>
        <taxon>Loutivirinae</taxon>
        <taxon>Buchavirus</taxon>
        <taxon>Buchavirus hominis</taxon>
    </lineage>
</organism>
<dbReference type="GeneID" id="65130855"/>
<dbReference type="KEGG" id="vg:65130855"/>
<name>A0A7M1RSN2_9CAUD</name>
<dbReference type="RefSeq" id="YP_010112383.1">
    <property type="nucleotide sequence ID" value="NC_055891.1"/>
</dbReference>
<dbReference type="Proteomes" id="UP000593985">
    <property type="component" value="Segment"/>
</dbReference>
<proteinExistence type="predicted"/>